<proteinExistence type="predicted"/>
<dbReference type="InterPro" id="IPR016024">
    <property type="entry name" value="ARM-type_fold"/>
</dbReference>
<dbReference type="Proteomes" id="UP000023152">
    <property type="component" value="Unassembled WGS sequence"/>
</dbReference>
<dbReference type="GO" id="GO:0000159">
    <property type="term" value="C:protein phosphatase type 2A complex"/>
    <property type="evidence" value="ECO:0007669"/>
    <property type="project" value="InterPro"/>
</dbReference>
<dbReference type="PANTHER" id="PTHR10257:SF3">
    <property type="entry name" value="SERINE_THREONINE-PROTEIN PHOSPHATASE 2A 56 KDA REGULATORY SUBUNIT GAMMA ISOFORM"/>
    <property type="match status" value="1"/>
</dbReference>
<protein>
    <recommendedName>
        <fullName evidence="2">CAP-Gly domain-containing protein</fullName>
    </recommendedName>
</protein>
<dbReference type="Gene3D" id="2.30.30.190">
    <property type="entry name" value="CAP Gly-rich-like domain"/>
    <property type="match status" value="1"/>
</dbReference>
<dbReference type="Gene3D" id="1.25.10.10">
    <property type="entry name" value="Leucine-rich Repeat Variant"/>
    <property type="match status" value="1"/>
</dbReference>
<dbReference type="InterPro" id="IPR011989">
    <property type="entry name" value="ARM-like"/>
</dbReference>
<feature type="compositionally biased region" description="Basic and acidic residues" evidence="1">
    <location>
        <begin position="274"/>
        <end position="284"/>
    </location>
</feature>
<dbReference type="EMBL" id="ASPP01021912">
    <property type="protein sequence ID" value="ETO11889.1"/>
    <property type="molecule type" value="Genomic_DNA"/>
</dbReference>
<dbReference type="AlphaFoldDB" id="X6MDF4"/>
<dbReference type="PANTHER" id="PTHR10257">
    <property type="entry name" value="SERINE/THREONINE PROTEIN PHOSPHATASE 2A PP2A REGULATORY SUBUNIT B"/>
    <property type="match status" value="1"/>
</dbReference>
<organism evidence="3 4">
    <name type="scientific">Reticulomyxa filosa</name>
    <dbReference type="NCBI Taxonomy" id="46433"/>
    <lineage>
        <taxon>Eukaryota</taxon>
        <taxon>Sar</taxon>
        <taxon>Rhizaria</taxon>
        <taxon>Retaria</taxon>
        <taxon>Foraminifera</taxon>
        <taxon>Monothalamids</taxon>
        <taxon>Reticulomyxidae</taxon>
        <taxon>Reticulomyxa</taxon>
    </lineage>
</organism>
<dbReference type="InterPro" id="IPR036859">
    <property type="entry name" value="CAP-Gly_dom_sf"/>
</dbReference>
<evidence type="ECO:0000256" key="1">
    <source>
        <dbReference type="SAM" id="MobiDB-lite"/>
    </source>
</evidence>
<feature type="region of interest" description="Disordered" evidence="1">
    <location>
        <begin position="271"/>
        <end position="393"/>
    </location>
</feature>
<dbReference type="SUPFAM" id="SSF48371">
    <property type="entry name" value="ARM repeat"/>
    <property type="match status" value="1"/>
</dbReference>
<comment type="caution">
    <text evidence="3">The sequence shown here is derived from an EMBL/GenBank/DDBJ whole genome shotgun (WGS) entry which is preliminary data.</text>
</comment>
<dbReference type="Pfam" id="PF01302">
    <property type="entry name" value="CAP_GLY"/>
    <property type="match status" value="1"/>
</dbReference>
<dbReference type="InterPro" id="IPR002554">
    <property type="entry name" value="PP2A_B56"/>
</dbReference>
<feature type="compositionally biased region" description="Polar residues" evidence="1">
    <location>
        <begin position="139"/>
        <end position="169"/>
    </location>
</feature>
<evidence type="ECO:0000313" key="4">
    <source>
        <dbReference type="Proteomes" id="UP000023152"/>
    </source>
</evidence>
<name>X6MDF4_RETFI</name>
<evidence type="ECO:0000313" key="3">
    <source>
        <dbReference type="EMBL" id="ETO11889.1"/>
    </source>
</evidence>
<feature type="compositionally biased region" description="Acidic residues" evidence="1">
    <location>
        <begin position="183"/>
        <end position="193"/>
    </location>
</feature>
<accession>X6MDF4</accession>
<dbReference type="GO" id="GO:0007165">
    <property type="term" value="P:signal transduction"/>
    <property type="evidence" value="ECO:0007669"/>
    <property type="project" value="InterPro"/>
</dbReference>
<dbReference type="OrthoDB" id="10264446at2759"/>
<reference evidence="3 4" key="1">
    <citation type="journal article" date="2013" name="Curr. Biol.">
        <title>The Genome of the Foraminiferan Reticulomyxa filosa.</title>
        <authorList>
            <person name="Glockner G."/>
            <person name="Hulsmann N."/>
            <person name="Schleicher M."/>
            <person name="Noegel A.A."/>
            <person name="Eichinger L."/>
            <person name="Gallinger C."/>
            <person name="Pawlowski J."/>
            <person name="Sierra R."/>
            <person name="Euteneuer U."/>
            <person name="Pillet L."/>
            <person name="Moustafa A."/>
            <person name="Platzer M."/>
            <person name="Groth M."/>
            <person name="Szafranski K."/>
            <person name="Schliwa M."/>
        </authorList>
    </citation>
    <scope>NUCLEOTIDE SEQUENCE [LARGE SCALE GENOMIC DNA]</scope>
</reference>
<sequence>MFQKTQMSEELSAISDRCILTQFTCVCFVLFPFVETAQLLHSQTDDWLLFFEGYEKKGTHNGTFKNKYYFECRPDHGLFVLPTKIGLHMHTNIQTKENSLNVFNIIAYLFVVEQTYFSCAIVSPTIEPENARNVGSAPVPTNNINKANTVTNGNKSPLSPGAQNANKTSAHLKHAIKDTSPMSEDEKEDDNDENNGNHAIEVTDDYVSSDVDNEHATIAGEAQIHKQNIETNKDYQLTNVKYKSKHDPNINHANENNDELQATNGMTQSQEINNKSKDKDKDNTLETGATTQREERMVYTIEDLEAVMSPDRIHKTNGQTETSPKKGDDLPERDFQEDDNNDSDDGDEKQESDDETDTGTTRGVFSSWFKRKKQNKSDTKNGSTTPRHEKLERVAKEYTPLATWITLYDDKDGRTEQLRDEIISTKIKKRKITLKGPLKSLYEANPPLLIDIHRSERENMFRLKLKLCRAVCDFNDMTRVKLEMIKKKEELLADLTEFVSRNTWFSEDMFEECLKTISANLFRSLPYQFRPPSLMFFNDEVFEKETVYEDPTWRHLKLVYDLTWRIINNPDVTAQVMEVSVIEGMSFV</sequence>
<dbReference type="InterPro" id="IPR000938">
    <property type="entry name" value="CAP-Gly_domain"/>
</dbReference>
<feature type="region of interest" description="Disordered" evidence="1">
    <location>
        <begin position="132"/>
        <end position="198"/>
    </location>
</feature>
<dbReference type="Pfam" id="PF01603">
    <property type="entry name" value="B56"/>
    <property type="match status" value="1"/>
</dbReference>
<dbReference type="SUPFAM" id="SSF74924">
    <property type="entry name" value="Cap-Gly domain"/>
    <property type="match status" value="1"/>
</dbReference>
<gene>
    <name evidence="3" type="ORF">RFI_25491</name>
</gene>
<feature type="compositionally biased region" description="Acidic residues" evidence="1">
    <location>
        <begin position="335"/>
        <end position="357"/>
    </location>
</feature>
<keyword evidence="4" id="KW-1185">Reference proteome</keyword>
<feature type="compositionally biased region" description="Basic and acidic residues" evidence="1">
    <location>
        <begin position="323"/>
        <end position="334"/>
    </location>
</feature>
<evidence type="ECO:0000259" key="2">
    <source>
        <dbReference type="Pfam" id="PF01302"/>
    </source>
</evidence>
<feature type="domain" description="CAP-Gly" evidence="2">
    <location>
        <begin position="55"/>
        <end position="85"/>
    </location>
</feature>
<dbReference type="GO" id="GO:0019888">
    <property type="term" value="F:protein phosphatase regulator activity"/>
    <property type="evidence" value="ECO:0007669"/>
    <property type="project" value="InterPro"/>
</dbReference>